<accession>A0ABD3Y2L0</accession>
<proteinExistence type="predicted"/>
<dbReference type="EMBL" id="JBJQND010000001">
    <property type="protein sequence ID" value="KAL3891703.1"/>
    <property type="molecule type" value="Genomic_DNA"/>
</dbReference>
<feature type="compositionally biased region" description="Polar residues" evidence="1">
    <location>
        <begin position="10"/>
        <end position="24"/>
    </location>
</feature>
<sequence>MASEDENRPSRMNTDVPSTSGSTHYQRLHSEQVLVMGVPSDRPELGIYTATMQQNKEWISNLRRNLELCHAAVTRQSAFCHLLQRTTSPETSYMFLLEKSIMDMAISGLSEGCVYGVVFRQGRLSYMRFFESGIFSGFFKSKESKKLPSTGRRYSEILSENKNSIRKSLEHLLHHIQTNIFQENNIECLGVMVSVEKKKSYKDKQSAK</sequence>
<reference evidence="2 3" key="1">
    <citation type="submission" date="2024-11" db="EMBL/GenBank/DDBJ databases">
        <title>Chromosome-level genome assembly of the freshwater bivalve Anodonta woodiana.</title>
        <authorList>
            <person name="Chen X."/>
        </authorList>
    </citation>
    <scope>NUCLEOTIDE SEQUENCE [LARGE SCALE GENOMIC DNA]</scope>
    <source>
        <strain evidence="2">MN2024</strain>
        <tissue evidence="2">Gills</tissue>
    </source>
</reference>
<evidence type="ECO:0000256" key="1">
    <source>
        <dbReference type="SAM" id="MobiDB-lite"/>
    </source>
</evidence>
<keyword evidence="3" id="KW-1185">Reference proteome</keyword>
<feature type="region of interest" description="Disordered" evidence="1">
    <location>
        <begin position="1"/>
        <end position="24"/>
    </location>
</feature>
<dbReference type="Proteomes" id="UP001634394">
    <property type="component" value="Unassembled WGS sequence"/>
</dbReference>
<gene>
    <name evidence="2" type="ORF">ACJMK2_003953</name>
</gene>
<evidence type="ECO:0000313" key="2">
    <source>
        <dbReference type="EMBL" id="KAL3891703.1"/>
    </source>
</evidence>
<name>A0ABD3Y2L0_SINWO</name>
<comment type="caution">
    <text evidence="2">The sequence shown here is derived from an EMBL/GenBank/DDBJ whole genome shotgun (WGS) entry which is preliminary data.</text>
</comment>
<organism evidence="2 3">
    <name type="scientific">Sinanodonta woodiana</name>
    <name type="common">Chinese pond mussel</name>
    <name type="synonym">Anodonta woodiana</name>
    <dbReference type="NCBI Taxonomy" id="1069815"/>
    <lineage>
        <taxon>Eukaryota</taxon>
        <taxon>Metazoa</taxon>
        <taxon>Spiralia</taxon>
        <taxon>Lophotrochozoa</taxon>
        <taxon>Mollusca</taxon>
        <taxon>Bivalvia</taxon>
        <taxon>Autobranchia</taxon>
        <taxon>Heteroconchia</taxon>
        <taxon>Palaeoheterodonta</taxon>
        <taxon>Unionida</taxon>
        <taxon>Unionoidea</taxon>
        <taxon>Unionidae</taxon>
        <taxon>Unioninae</taxon>
        <taxon>Sinanodonta</taxon>
    </lineage>
</organism>
<protein>
    <submittedName>
        <fullName evidence="2">Uncharacterized protein</fullName>
    </submittedName>
</protein>
<evidence type="ECO:0000313" key="3">
    <source>
        <dbReference type="Proteomes" id="UP001634394"/>
    </source>
</evidence>
<dbReference type="AlphaFoldDB" id="A0ABD3Y2L0"/>